<feature type="transmembrane region" description="Helical" evidence="10">
    <location>
        <begin position="12"/>
        <end position="34"/>
    </location>
</feature>
<evidence type="ECO:0000256" key="6">
    <source>
        <dbReference type="ARBA" id="ARBA00022989"/>
    </source>
</evidence>
<dbReference type="InterPro" id="IPR045584">
    <property type="entry name" value="Pilin-like"/>
</dbReference>
<evidence type="ECO:0000256" key="8">
    <source>
        <dbReference type="ARBA" id="ARBA00023287"/>
    </source>
</evidence>
<accession>A0A1M4TS82</accession>
<evidence type="ECO:0000313" key="12">
    <source>
        <dbReference type="Proteomes" id="UP000184128"/>
    </source>
</evidence>
<dbReference type="Gene3D" id="3.30.700.10">
    <property type="entry name" value="Glycoprotein, Type 4 Pilin"/>
    <property type="match status" value="1"/>
</dbReference>
<dbReference type="GO" id="GO:0015627">
    <property type="term" value="C:type II protein secretion system complex"/>
    <property type="evidence" value="ECO:0007669"/>
    <property type="project" value="InterPro"/>
</dbReference>
<evidence type="ECO:0000256" key="1">
    <source>
        <dbReference type="ARBA" id="ARBA00004162"/>
    </source>
</evidence>
<evidence type="ECO:0000256" key="10">
    <source>
        <dbReference type="SAM" id="Phobius"/>
    </source>
</evidence>
<reference evidence="11 12" key="1">
    <citation type="submission" date="2016-11" db="EMBL/GenBank/DDBJ databases">
        <authorList>
            <person name="Jaros S."/>
            <person name="Januszkiewicz K."/>
            <person name="Wedrychowicz H."/>
        </authorList>
    </citation>
    <scope>NUCLEOTIDE SEQUENCE [LARGE SCALE GENOMIC DNA]</scope>
    <source>
        <strain evidence="11 12">DSM 15692</strain>
    </source>
</reference>
<keyword evidence="5 10" id="KW-0812">Transmembrane</keyword>
<keyword evidence="3" id="KW-1003">Cell membrane</keyword>
<keyword evidence="6 10" id="KW-1133">Transmembrane helix</keyword>
<dbReference type="InterPro" id="IPR012902">
    <property type="entry name" value="N_methyl_site"/>
</dbReference>
<keyword evidence="12" id="KW-1185">Reference proteome</keyword>
<evidence type="ECO:0000256" key="7">
    <source>
        <dbReference type="ARBA" id="ARBA00023136"/>
    </source>
</evidence>
<dbReference type="SUPFAM" id="SSF54523">
    <property type="entry name" value="Pili subunits"/>
    <property type="match status" value="1"/>
</dbReference>
<keyword evidence="4" id="KW-0488">Methylation</keyword>
<dbReference type="PRINTS" id="PR00813">
    <property type="entry name" value="BCTERIALGSPG"/>
</dbReference>
<protein>
    <submittedName>
        <fullName evidence="11">Competence protein ComGC</fullName>
    </submittedName>
</protein>
<gene>
    <name evidence="11" type="ORF">SAMN02745249_00494</name>
</gene>
<evidence type="ECO:0000256" key="3">
    <source>
        <dbReference type="ARBA" id="ARBA00022475"/>
    </source>
</evidence>
<evidence type="ECO:0000256" key="2">
    <source>
        <dbReference type="ARBA" id="ARBA00004241"/>
    </source>
</evidence>
<dbReference type="GO" id="GO:0005886">
    <property type="term" value="C:plasma membrane"/>
    <property type="evidence" value="ECO:0007669"/>
    <property type="project" value="UniProtKB-SubCell"/>
</dbReference>
<keyword evidence="8" id="KW-0178">Competence</keyword>
<dbReference type="AlphaFoldDB" id="A0A1M4TS82"/>
<comment type="similarity">
    <text evidence="9">Belongs to the ComGC family.</text>
</comment>
<dbReference type="GO" id="GO:0030420">
    <property type="term" value="P:establishment of competence for transformation"/>
    <property type="evidence" value="ECO:0007669"/>
    <property type="project" value="UniProtKB-KW"/>
</dbReference>
<dbReference type="NCBIfam" id="NF040999">
    <property type="entry name" value="pilin_ComGC"/>
    <property type="match status" value="1"/>
</dbReference>
<dbReference type="Proteomes" id="UP000184128">
    <property type="component" value="Unassembled WGS sequence"/>
</dbReference>
<dbReference type="InterPro" id="IPR000983">
    <property type="entry name" value="Bac_GSPG_pilin"/>
</dbReference>
<comment type="subcellular location">
    <subcellularLocation>
        <location evidence="1">Cell membrane</location>
        <topology evidence="1">Single-pass membrane protein</topology>
    </subcellularLocation>
    <subcellularLocation>
        <location evidence="2">Cell surface</location>
    </subcellularLocation>
</comment>
<dbReference type="GO" id="GO:0009986">
    <property type="term" value="C:cell surface"/>
    <property type="evidence" value="ECO:0007669"/>
    <property type="project" value="UniProtKB-SubCell"/>
</dbReference>
<dbReference type="Pfam" id="PF07963">
    <property type="entry name" value="N_methyl"/>
    <property type="match status" value="1"/>
</dbReference>
<dbReference type="GO" id="GO:0015628">
    <property type="term" value="P:protein secretion by the type II secretion system"/>
    <property type="evidence" value="ECO:0007669"/>
    <property type="project" value="InterPro"/>
</dbReference>
<dbReference type="EMBL" id="FQUF01000006">
    <property type="protein sequence ID" value="SHE47266.1"/>
    <property type="molecule type" value="Genomic_DNA"/>
</dbReference>
<dbReference type="PROSITE" id="PS00409">
    <property type="entry name" value="PROKAR_NTER_METHYL"/>
    <property type="match status" value="1"/>
</dbReference>
<sequence>MRKIIKKLKNESGFTLLEMSIVIMIIAALLLLIIPNVSKVNKTTDETTSKAVVNTVETQIELYKMENPSTDLSGDALLEELKNKQWITEKQVDAYKRSQKIE</sequence>
<evidence type="ECO:0000256" key="9">
    <source>
        <dbReference type="ARBA" id="ARBA00043982"/>
    </source>
</evidence>
<dbReference type="RefSeq" id="WP_234945778.1">
    <property type="nucleotide sequence ID" value="NZ_FQUF01000006.1"/>
</dbReference>
<keyword evidence="7 10" id="KW-0472">Membrane</keyword>
<dbReference type="STRING" id="1121025.SAMN02745249_00494"/>
<dbReference type="PIRSF" id="PIRSF029928">
    <property type="entry name" value="Late_competence_ComGC"/>
    <property type="match status" value="1"/>
</dbReference>
<name>A0A1M4TS82_9LACT</name>
<proteinExistence type="inferred from homology"/>
<organism evidence="11 12">
    <name type="scientific">Atopostipes suicloacalis DSM 15692</name>
    <dbReference type="NCBI Taxonomy" id="1121025"/>
    <lineage>
        <taxon>Bacteria</taxon>
        <taxon>Bacillati</taxon>
        <taxon>Bacillota</taxon>
        <taxon>Bacilli</taxon>
        <taxon>Lactobacillales</taxon>
        <taxon>Carnobacteriaceae</taxon>
        <taxon>Atopostipes</taxon>
    </lineage>
</organism>
<evidence type="ECO:0000256" key="4">
    <source>
        <dbReference type="ARBA" id="ARBA00022481"/>
    </source>
</evidence>
<evidence type="ECO:0000313" key="11">
    <source>
        <dbReference type="EMBL" id="SHE47266.1"/>
    </source>
</evidence>
<dbReference type="InterPro" id="IPR016940">
    <property type="entry name" value="ComGC"/>
</dbReference>
<evidence type="ECO:0000256" key="5">
    <source>
        <dbReference type="ARBA" id="ARBA00022692"/>
    </source>
</evidence>
<dbReference type="NCBIfam" id="TIGR02532">
    <property type="entry name" value="IV_pilin_GFxxxE"/>
    <property type="match status" value="1"/>
</dbReference>